<reference evidence="1" key="2">
    <citation type="submission" date="2020-01" db="EMBL/GenBank/DDBJ databases">
        <authorList>
            <person name="Campanaro S."/>
        </authorList>
    </citation>
    <scope>NUCLEOTIDE SEQUENCE</scope>
    <source>
        <strain evidence="1">AS01afH2WH_6</strain>
    </source>
</reference>
<accession>A0A971CYR4</accession>
<dbReference type="AlphaFoldDB" id="A0A971CYR4"/>
<sequence>MTEDDECGGAKSDVPGTRVTARQAVGVEIAGEESARSEDREPSAMLLTTVAPSRFDGGAR</sequence>
<name>A0A971CYR4_9BIFI</name>
<gene>
    <name evidence="1" type="ORF">GXW98_03105</name>
</gene>
<organism evidence="1 2">
    <name type="scientific">Bifidobacterium crudilactis</name>
    <dbReference type="NCBI Taxonomy" id="327277"/>
    <lineage>
        <taxon>Bacteria</taxon>
        <taxon>Bacillati</taxon>
        <taxon>Actinomycetota</taxon>
        <taxon>Actinomycetes</taxon>
        <taxon>Bifidobacteriales</taxon>
        <taxon>Bifidobacteriaceae</taxon>
        <taxon>Bifidobacterium</taxon>
    </lineage>
</organism>
<evidence type="ECO:0000313" key="1">
    <source>
        <dbReference type="EMBL" id="NLT79261.1"/>
    </source>
</evidence>
<reference evidence="1" key="1">
    <citation type="journal article" date="2020" name="Biotechnol. Biofuels">
        <title>New insights from the biogas microbiome by comprehensive genome-resolved metagenomics of nearly 1600 species originating from multiple anaerobic digesters.</title>
        <authorList>
            <person name="Campanaro S."/>
            <person name="Treu L."/>
            <person name="Rodriguez-R L.M."/>
            <person name="Kovalovszki A."/>
            <person name="Ziels R.M."/>
            <person name="Maus I."/>
            <person name="Zhu X."/>
            <person name="Kougias P.G."/>
            <person name="Basile A."/>
            <person name="Luo G."/>
            <person name="Schluter A."/>
            <person name="Konstantinidis K.T."/>
            <person name="Angelidaki I."/>
        </authorList>
    </citation>
    <scope>NUCLEOTIDE SEQUENCE</scope>
    <source>
        <strain evidence="1">AS01afH2WH_6</strain>
    </source>
</reference>
<dbReference type="EMBL" id="JAAXZR010000012">
    <property type="protein sequence ID" value="NLT79261.1"/>
    <property type="molecule type" value="Genomic_DNA"/>
</dbReference>
<dbReference type="Proteomes" id="UP000767327">
    <property type="component" value="Unassembled WGS sequence"/>
</dbReference>
<evidence type="ECO:0000313" key="2">
    <source>
        <dbReference type="Proteomes" id="UP000767327"/>
    </source>
</evidence>
<comment type="caution">
    <text evidence="1">The sequence shown here is derived from an EMBL/GenBank/DDBJ whole genome shotgun (WGS) entry which is preliminary data.</text>
</comment>
<dbReference type="RefSeq" id="WP_273172976.1">
    <property type="nucleotide sequence ID" value="NZ_JAAXZR010000012.1"/>
</dbReference>
<protein>
    <submittedName>
        <fullName evidence="1">Uncharacterized protein</fullName>
    </submittedName>
</protein>
<proteinExistence type="predicted"/>